<dbReference type="InterPro" id="IPR016181">
    <property type="entry name" value="Acyl_CoA_acyltransferase"/>
</dbReference>
<protein>
    <submittedName>
        <fullName evidence="2">GNAT family N-acetyltransferase</fullName>
    </submittedName>
</protein>
<gene>
    <name evidence="2" type="ORF">ACFFTO_44295</name>
</gene>
<organism evidence="2 3">
    <name type="scientific">Amycolatopsis plumensis</name>
    <dbReference type="NCBI Taxonomy" id="236508"/>
    <lineage>
        <taxon>Bacteria</taxon>
        <taxon>Bacillati</taxon>
        <taxon>Actinomycetota</taxon>
        <taxon>Actinomycetes</taxon>
        <taxon>Pseudonocardiales</taxon>
        <taxon>Pseudonocardiaceae</taxon>
        <taxon>Amycolatopsis</taxon>
    </lineage>
</organism>
<feature type="domain" description="N-acetyltransferase" evidence="1">
    <location>
        <begin position="34"/>
        <end position="175"/>
    </location>
</feature>
<comment type="caution">
    <text evidence="2">The sequence shown here is derived from an EMBL/GenBank/DDBJ whole genome shotgun (WGS) entry which is preliminary data.</text>
</comment>
<dbReference type="PANTHER" id="PTHR39173:SF1">
    <property type="entry name" value="ACETYLTRANSFERASE"/>
    <property type="match status" value="1"/>
</dbReference>
<dbReference type="RefSeq" id="WP_378207900.1">
    <property type="nucleotide sequence ID" value="NZ_JBHMBK010000076.1"/>
</dbReference>
<sequence length="175" mass="19716">MVHGLRPRLVVPGESYHESFFAALREYHEEGLYPELRPADIAEPQAFRRWLEHLRWAGLLGAADDPRNRTPHRVYWWVEGTRFLGRARLSLRLTEELTQFGGHIGYDIRPTARGQGHATALLQAVLGTAREAGVDRALLTCAPDNHASRRVIERNGGALTDTSPAGRLRYWCPTG</sequence>
<dbReference type="PROSITE" id="PS51186">
    <property type="entry name" value="GNAT"/>
    <property type="match status" value="1"/>
</dbReference>
<dbReference type="SUPFAM" id="SSF55729">
    <property type="entry name" value="Acyl-CoA N-acyltransferases (Nat)"/>
    <property type="match status" value="1"/>
</dbReference>
<evidence type="ECO:0000259" key="1">
    <source>
        <dbReference type="PROSITE" id="PS51186"/>
    </source>
</evidence>
<dbReference type="CDD" id="cd04301">
    <property type="entry name" value="NAT_SF"/>
    <property type="match status" value="1"/>
</dbReference>
<dbReference type="Pfam" id="PF13302">
    <property type="entry name" value="Acetyltransf_3"/>
    <property type="match status" value="1"/>
</dbReference>
<accession>A0ABV5UIK7</accession>
<keyword evidence="3" id="KW-1185">Reference proteome</keyword>
<proteinExistence type="predicted"/>
<dbReference type="PANTHER" id="PTHR39173">
    <property type="entry name" value="ACETYLTRANSFERASE"/>
    <property type="match status" value="1"/>
</dbReference>
<reference evidence="2 3" key="1">
    <citation type="submission" date="2024-09" db="EMBL/GenBank/DDBJ databases">
        <authorList>
            <person name="Sun Q."/>
            <person name="Mori K."/>
        </authorList>
    </citation>
    <scope>NUCLEOTIDE SEQUENCE [LARGE SCALE GENOMIC DNA]</scope>
    <source>
        <strain evidence="2 3">JCM 13852</strain>
    </source>
</reference>
<evidence type="ECO:0000313" key="2">
    <source>
        <dbReference type="EMBL" id="MFB9691236.1"/>
    </source>
</evidence>
<dbReference type="InterPro" id="IPR000182">
    <property type="entry name" value="GNAT_dom"/>
</dbReference>
<name>A0ABV5UIK7_9PSEU</name>
<dbReference type="EMBL" id="JBHMBK010000076">
    <property type="protein sequence ID" value="MFB9691236.1"/>
    <property type="molecule type" value="Genomic_DNA"/>
</dbReference>
<evidence type="ECO:0000313" key="3">
    <source>
        <dbReference type="Proteomes" id="UP001589535"/>
    </source>
</evidence>
<dbReference type="Gene3D" id="3.40.630.30">
    <property type="match status" value="1"/>
</dbReference>
<dbReference type="Proteomes" id="UP001589535">
    <property type="component" value="Unassembled WGS sequence"/>
</dbReference>